<keyword evidence="5 9" id="KW-0326">Glycosidase</keyword>
<dbReference type="CDD" id="cd18608">
    <property type="entry name" value="GH43_F5-8_typeC-like"/>
    <property type="match status" value="1"/>
</dbReference>
<comment type="similarity">
    <text evidence="1">Belongs to the glycosyl hydrolase 43 family.</text>
</comment>
<dbReference type="Pfam" id="PF04616">
    <property type="entry name" value="Glyco_hydro_43"/>
    <property type="match status" value="1"/>
</dbReference>
<feature type="signal peptide" evidence="7">
    <location>
        <begin position="1"/>
        <end position="20"/>
    </location>
</feature>
<gene>
    <name evidence="9" type="primary">xynD_1</name>
    <name evidence="9" type="ORF">NCTC13063_01271</name>
</gene>
<comment type="caution">
    <text evidence="9">The sequence shown here is derived from an EMBL/GenBank/DDBJ whole genome shotgun (WGS) entry which is preliminary data.</text>
</comment>
<dbReference type="GO" id="GO:0045493">
    <property type="term" value="P:xylan catabolic process"/>
    <property type="evidence" value="ECO:0007669"/>
    <property type="project" value="UniProtKB-KW"/>
</dbReference>
<dbReference type="EMBL" id="UGTJ01000001">
    <property type="protein sequence ID" value="SUB79994.1"/>
    <property type="molecule type" value="Genomic_DNA"/>
</dbReference>
<keyword evidence="3 9" id="KW-0378">Hydrolase</keyword>
<dbReference type="InterPro" id="IPR023296">
    <property type="entry name" value="Glyco_hydro_beta-prop_sf"/>
</dbReference>
<dbReference type="Pfam" id="PF13385">
    <property type="entry name" value="Laminin_G_3"/>
    <property type="match status" value="1"/>
</dbReference>
<dbReference type="InterPro" id="IPR000421">
    <property type="entry name" value="FA58C"/>
</dbReference>
<dbReference type="SUPFAM" id="SSF75005">
    <property type="entry name" value="Arabinanase/levansucrase/invertase"/>
    <property type="match status" value="1"/>
</dbReference>
<dbReference type="InterPro" id="IPR006710">
    <property type="entry name" value="Glyco_hydro_43"/>
</dbReference>
<protein>
    <submittedName>
        <fullName evidence="9">Arabinoxylan arabinofuranohydrolase</fullName>
        <ecNumber evidence="9">3.2.1.55</ecNumber>
    </submittedName>
</protein>
<sequence>MNFKFLIVSAMLLLPPTLTSGQKAYNTPGALNPFVPGYFADPTVKKFGDTYYIYATTDGCGAGFGPAQCWTSKDFLNWTLLPMNWPDSHWIWAPDVMRSSRDGRYYMVYCQPCNLYMGVSDTPRGPWRNILGESEAVLVPDRFVKNAITLDGQTFTDDDGEVYMYWGTWGIYKGFGCGAGRLNADMKSFAETRLIPNTEITDFFEAPFVMKRNGIYYLMYSSASCHDATYHVQYATADRPLGPYTYRGTILRTNADSTVHGPGHHSVLQEGDDYYIVYHRHDNPHSTRGFHRQLCIDRLTFNPDGSIAEVTPTHDGIGALGRPVTHGPNLAFGARVRASSSYGADFRADYAVDDNNGTLWRPASLGEEWLEIDLGKSVKIKTVMTQFEYATQYYRYFIETSTDGRRWQLFADKRKNRLAGSPMADFGEVRARYVRFTFTGGQKVGFGGGVWNIKVYGDTEDWAPQQWVGLTGADWNGRSWENNEGMLAGAFQLTTGRARARRTAGKEALALEPGTTLTLTHALLSPHRPHTLTASILSADGSWRQAKEGDKHLQLKEGRLQISAGADTLFITNVRYYNRLQHPQETAFDATTDILRLPPAETQRLGPVVDLRADDFAEGDTAHIITNHGIGGWLEPVGAACTIERKEGRKAFRFTGSEVYNSTFSMPATLRDNTPYTLEAWILNPEMQENECVADFTTSHDELEKIMLVNGTEPRCGLLNHYGWYEDVGSRQAGQWAGRWQHVYICFDGHIEEVRINGHIVSQKDIRLLVKPSQRLRLGLNNEGEWPFTGYLHALRLWDECLPYRPVTDDNN</sequence>
<keyword evidence="7" id="KW-0732">Signal</keyword>
<dbReference type="PROSITE" id="PS50022">
    <property type="entry name" value="FA58C_3"/>
    <property type="match status" value="1"/>
</dbReference>
<dbReference type="Gene3D" id="2.60.120.200">
    <property type="match status" value="1"/>
</dbReference>
<dbReference type="EC" id="3.2.1.55" evidence="9"/>
<evidence type="ECO:0000256" key="3">
    <source>
        <dbReference type="ARBA" id="ARBA00022801"/>
    </source>
</evidence>
<dbReference type="InterPro" id="IPR013320">
    <property type="entry name" value="ConA-like_dom_sf"/>
</dbReference>
<dbReference type="RefSeq" id="WP_115153596.1">
    <property type="nucleotide sequence ID" value="NZ_UGTJ01000001.1"/>
</dbReference>
<keyword evidence="4" id="KW-0119">Carbohydrate metabolism</keyword>
<dbReference type="AlphaFoldDB" id="A0AAQ1ZIA2"/>
<dbReference type="InterPro" id="IPR008979">
    <property type="entry name" value="Galactose-bd-like_sf"/>
</dbReference>
<dbReference type="Gene3D" id="2.115.10.20">
    <property type="entry name" value="Glycosyl hydrolase domain, family 43"/>
    <property type="match status" value="1"/>
</dbReference>
<evidence type="ECO:0000256" key="5">
    <source>
        <dbReference type="ARBA" id="ARBA00023295"/>
    </source>
</evidence>
<name>A0AAQ1ZIA2_9BACT</name>
<evidence type="ECO:0000256" key="6">
    <source>
        <dbReference type="PIRSR" id="PIRSR606710-2"/>
    </source>
</evidence>
<accession>A0AAQ1ZIA2</accession>
<feature type="chain" id="PRO_5042833703" evidence="7">
    <location>
        <begin position="21"/>
        <end position="812"/>
    </location>
</feature>
<proteinExistence type="inferred from homology"/>
<evidence type="ECO:0000256" key="4">
    <source>
        <dbReference type="ARBA" id="ARBA00023277"/>
    </source>
</evidence>
<dbReference type="Gene3D" id="2.60.120.260">
    <property type="entry name" value="Galactose-binding domain-like"/>
    <property type="match status" value="1"/>
</dbReference>
<dbReference type="SUPFAM" id="SSF49899">
    <property type="entry name" value="Concanavalin A-like lectins/glucanases"/>
    <property type="match status" value="1"/>
</dbReference>
<organism evidence="9 10">
    <name type="scientific">Segatella buccae</name>
    <dbReference type="NCBI Taxonomy" id="28126"/>
    <lineage>
        <taxon>Bacteria</taxon>
        <taxon>Pseudomonadati</taxon>
        <taxon>Bacteroidota</taxon>
        <taxon>Bacteroidia</taxon>
        <taxon>Bacteroidales</taxon>
        <taxon>Prevotellaceae</taxon>
        <taxon>Segatella</taxon>
    </lineage>
</organism>
<dbReference type="InterPro" id="IPR052176">
    <property type="entry name" value="Glycosyl_Hydrlase_43_Enz"/>
</dbReference>
<dbReference type="Proteomes" id="UP000255283">
    <property type="component" value="Unassembled WGS sequence"/>
</dbReference>
<dbReference type="GO" id="GO:0046556">
    <property type="term" value="F:alpha-L-arabinofuranosidase activity"/>
    <property type="evidence" value="ECO:0007669"/>
    <property type="project" value="UniProtKB-EC"/>
</dbReference>
<evidence type="ECO:0000256" key="2">
    <source>
        <dbReference type="ARBA" id="ARBA00022651"/>
    </source>
</evidence>
<feature type="site" description="Important for catalytic activity, responsible for pKa modulation of the active site Glu and correct orientation of both the proton donor and substrate" evidence="6">
    <location>
        <position position="151"/>
    </location>
</feature>
<evidence type="ECO:0000313" key="10">
    <source>
        <dbReference type="Proteomes" id="UP000255283"/>
    </source>
</evidence>
<feature type="domain" description="F5/8 type C" evidence="8">
    <location>
        <begin position="311"/>
        <end position="458"/>
    </location>
</feature>
<evidence type="ECO:0000313" key="9">
    <source>
        <dbReference type="EMBL" id="SUB79994.1"/>
    </source>
</evidence>
<evidence type="ECO:0000256" key="7">
    <source>
        <dbReference type="SAM" id="SignalP"/>
    </source>
</evidence>
<dbReference type="PANTHER" id="PTHR43772">
    <property type="entry name" value="ENDO-1,4-BETA-XYLANASE"/>
    <property type="match status" value="1"/>
</dbReference>
<dbReference type="SUPFAM" id="SSF49785">
    <property type="entry name" value="Galactose-binding domain-like"/>
    <property type="match status" value="1"/>
</dbReference>
<evidence type="ECO:0000259" key="8">
    <source>
        <dbReference type="PROSITE" id="PS50022"/>
    </source>
</evidence>
<keyword evidence="2" id="KW-0624">Polysaccharide degradation</keyword>
<keyword evidence="2" id="KW-0858">Xylan degradation</keyword>
<dbReference type="PANTHER" id="PTHR43772:SF2">
    <property type="entry name" value="PUTATIVE (AFU_ORTHOLOGUE AFUA_2G04480)-RELATED"/>
    <property type="match status" value="1"/>
</dbReference>
<dbReference type="Pfam" id="PF00754">
    <property type="entry name" value="F5_F8_type_C"/>
    <property type="match status" value="1"/>
</dbReference>
<evidence type="ECO:0000256" key="1">
    <source>
        <dbReference type="ARBA" id="ARBA00009865"/>
    </source>
</evidence>
<reference evidence="9 10" key="1">
    <citation type="submission" date="2018-06" db="EMBL/GenBank/DDBJ databases">
        <authorList>
            <consortium name="Pathogen Informatics"/>
            <person name="Doyle S."/>
        </authorList>
    </citation>
    <scope>NUCLEOTIDE SEQUENCE [LARGE SCALE GENOMIC DNA]</scope>
    <source>
        <strain evidence="9 10">NCTC13063</strain>
    </source>
</reference>